<dbReference type="Gene3D" id="1.25.40.20">
    <property type="entry name" value="Ankyrin repeat-containing domain"/>
    <property type="match status" value="4"/>
</dbReference>
<keyword evidence="2 3" id="KW-0040">ANK repeat</keyword>
<evidence type="ECO:0000256" key="4">
    <source>
        <dbReference type="SAM" id="MobiDB-lite"/>
    </source>
</evidence>
<name>A0A7J6N1Y8_PERCH</name>
<reference evidence="5 6" key="1">
    <citation type="submission" date="2020-04" db="EMBL/GenBank/DDBJ databases">
        <title>Perkinsus chesapeaki whole genome sequence.</title>
        <authorList>
            <person name="Bogema D.R."/>
        </authorList>
    </citation>
    <scope>NUCLEOTIDE SEQUENCE [LARGE SCALE GENOMIC DNA]</scope>
    <source>
        <strain evidence="5">ATCC PRA-425</strain>
    </source>
</reference>
<feature type="compositionally biased region" description="Basic and acidic residues" evidence="4">
    <location>
        <begin position="134"/>
        <end position="161"/>
    </location>
</feature>
<dbReference type="PROSITE" id="PS50297">
    <property type="entry name" value="ANK_REP_REGION"/>
    <property type="match status" value="5"/>
</dbReference>
<dbReference type="SMART" id="SM00248">
    <property type="entry name" value="ANK"/>
    <property type="match status" value="9"/>
</dbReference>
<dbReference type="PANTHER" id="PTHR24171:SF8">
    <property type="entry name" value="BRCA1-ASSOCIATED RING DOMAIN PROTEIN 1"/>
    <property type="match status" value="1"/>
</dbReference>
<evidence type="ECO:0000313" key="6">
    <source>
        <dbReference type="Proteomes" id="UP000591131"/>
    </source>
</evidence>
<organism evidence="5 6">
    <name type="scientific">Perkinsus chesapeaki</name>
    <name type="common">Clam parasite</name>
    <name type="synonym">Perkinsus andrewsi</name>
    <dbReference type="NCBI Taxonomy" id="330153"/>
    <lineage>
        <taxon>Eukaryota</taxon>
        <taxon>Sar</taxon>
        <taxon>Alveolata</taxon>
        <taxon>Perkinsozoa</taxon>
        <taxon>Perkinsea</taxon>
        <taxon>Perkinsida</taxon>
        <taxon>Perkinsidae</taxon>
        <taxon>Perkinsus</taxon>
    </lineage>
</organism>
<feature type="repeat" description="ANK" evidence="3">
    <location>
        <begin position="59"/>
        <end position="91"/>
    </location>
</feature>
<gene>
    <name evidence="5" type="ORF">FOL47_008968</name>
</gene>
<protein>
    <recommendedName>
        <fullName evidence="7">Ankyrin Repeat Protein</fullName>
    </recommendedName>
</protein>
<dbReference type="PROSITE" id="PS50088">
    <property type="entry name" value="ANK_REPEAT"/>
    <property type="match status" value="5"/>
</dbReference>
<dbReference type="AlphaFoldDB" id="A0A7J6N1Y8"/>
<evidence type="ECO:0000256" key="3">
    <source>
        <dbReference type="PROSITE-ProRule" id="PRU00023"/>
    </source>
</evidence>
<feature type="repeat" description="ANK" evidence="3">
    <location>
        <begin position="92"/>
        <end position="124"/>
    </location>
</feature>
<dbReference type="Pfam" id="PF12796">
    <property type="entry name" value="Ank_2"/>
    <property type="match status" value="4"/>
</dbReference>
<feature type="region of interest" description="Disordered" evidence="4">
    <location>
        <begin position="1"/>
        <end position="21"/>
    </location>
</feature>
<keyword evidence="1" id="KW-0677">Repeat</keyword>
<dbReference type="InterPro" id="IPR002110">
    <property type="entry name" value="Ankyrin_rpt"/>
</dbReference>
<dbReference type="InterPro" id="IPR036770">
    <property type="entry name" value="Ankyrin_rpt-contain_sf"/>
</dbReference>
<dbReference type="OrthoDB" id="432182at2759"/>
<evidence type="ECO:0008006" key="7">
    <source>
        <dbReference type="Google" id="ProtNLM"/>
    </source>
</evidence>
<feature type="repeat" description="ANK" evidence="3">
    <location>
        <begin position="338"/>
        <end position="370"/>
    </location>
</feature>
<feature type="repeat" description="ANK" evidence="3">
    <location>
        <begin position="505"/>
        <end position="537"/>
    </location>
</feature>
<proteinExistence type="predicted"/>
<dbReference type="GO" id="GO:0085020">
    <property type="term" value="P:protein K6-linked ubiquitination"/>
    <property type="evidence" value="ECO:0007669"/>
    <property type="project" value="TreeGrafter"/>
</dbReference>
<dbReference type="SUPFAM" id="SSF48403">
    <property type="entry name" value="Ankyrin repeat"/>
    <property type="match status" value="2"/>
</dbReference>
<dbReference type="EMBL" id="JAAPAO010000006">
    <property type="protein sequence ID" value="KAF4677902.1"/>
    <property type="molecule type" value="Genomic_DNA"/>
</dbReference>
<comment type="caution">
    <text evidence="5">The sequence shown here is derived from an EMBL/GenBank/DDBJ whole genome shotgun (WGS) entry which is preliminary data.</text>
</comment>
<accession>A0A7J6N1Y8</accession>
<keyword evidence="6" id="KW-1185">Reference proteome</keyword>
<feature type="repeat" description="ANK" evidence="3">
    <location>
        <begin position="226"/>
        <end position="258"/>
    </location>
</feature>
<evidence type="ECO:0000313" key="5">
    <source>
        <dbReference type="EMBL" id="KAF4677902.1"/>
    </source>
</evidence>
<feature type="compositionally biased region" description="Low complexity" evidence="4">
    <location>
        <begin position="1"/>
        <end position="10"/>
    </location>
</feature>
<dbReference type="Proteomes" id="UP000591131">
    <property type="component" value="Unassembled WGS sequence"/>
</dbReference>
<dbReference type="PANTHER" id="PTHR24171">
    <property type="entry name" value="ANKYRIN REPEAT DOMAIN-CONTAINING PROTEIN 39-RELATED"/>
    <property type="match status" value="1"/>
</dbReference>
<dbReference type="GO" id="GO:0004842">
    <property type="term" value="F:ubiquitin-protein transferase activity"/>
    <property type="evidence" value="ECO:0007669"/>
    <property type="project" value="TreeGrafter"/>
</dbReference>
<dbReference type="PRINTS" id="PR01415">
    <property type="entry name" value="ANKYRIN"/>
</dbReference>
<feature type="region of interest" description="Disordered" evidence="4">
    <location>
        <begin position="134"/>
        <end position="176"/>
    </location>
</feature>
<evidence type="ECO:0000256" key="2">
    <source>
        <dbReference type="ARBA" id="ARBA00023043"/>
    </source>
</evidence>
<sequence>MPPPGESGLSKSKEEEKQTFGTGGVAQFSPLQYSCVKRDSKAVKALLTAGVDVDHKNAYGDSALHYAAGNGDDEIVLSLLKHKASVNLANSYGQTPLHHAAQMGQASVCIHLIHFGADTEALSQKGKRAIDVTKDSKTRRALSETKPWDSETIRKEIEGDLHPPTSTERGSERRKYSGDMLRNGVDEAAGVSEFTDLMYACTRKDLVAVRQIIRTDPAQVRVRNVYGDTALHYACKGQDIEMVETLLQHDADVHAQNQFGQFPIDHAAKGSPEIFATLKDYGALWDKKQKRGMLPEGPKPCLWFVHSVKHQLSGCTSGVVWMRFSRNKDIDINLKNAYGDTALHYGVQGGLKKVVEELIAHSAEVDIQNDFGQTALHHAAQVRSKTLPSPGVLCSIARTHRHNKGKAPYALAKDAEIRRMLRETKKAAKFSVVSITEHNPEDDAAGDGVIKTVTRKAPEAEEQGMMSISPLMYACVRSEDEKVREILRKAGEENWPELVKQINAYGDTALHYAAQQGNRDIVSLLLDAKADPDVQNRYGLTALHQAASVSGSATSAAGQKKLAAAVEVVQELLERGADKYLKDEKGNAPLDLARYDDIKFLLML</sequence>
<evidence type="ECO:0000256" key="1">
    <source>
        <dbReference type="ARBA" id="ARBA00022737"/>
    </source>
</evidence>